<evidence type="ECO:0008006" key="3">
    <source>
        <dbReference type="Google" id="ProtNLM"/>
    </source>
</evidence>
<comment type="caution">
    <text evidence="1">The sequence shown here is derived from an EMBL/GenBank/DDBJ whole genome shotgun (WGS) entry which is preliminary data.</text>
</comment>
<dbReference type="Proteomes" id="UP001236620">
    <property type="component" value="Unassembled WGS sequence"/>
</dbReference>
<dbReference type="EMBL" id="JAUSWP010000001">
    <property type="protein sequence ID" value="MDQ0567487.1"/>
    <property type="molecule type" value="Genomic_DNA"/>
</dbReference>
<name>A0ABU0NDH5_9MOLU</name>
<dbReference type="RefSeq" id="WP_042733451.1">
    <property type="nucleotide sequence ID" value="NZ_JAUSWP010000001.1"/>
</dbReference>
<protein>
    <recommendedName>
        <fullName evidence="3">Acetyltransferase</fullName>
    </recommendedName>
</protein>
<gene>
    <name evidence="1" type="ORF">J2Z63_000108</name>
</gene>
<keyword evidence="2" id="KW-1185">Reference proteome</keyword>
<sequence length="227" mass="27513">MDKKKGRFKYKIKEFNKEKTKELLSRLKIWKTNSDLIRHNYFDNLLKSFFISKESEKKTIIDLFEKKNIEYFLFYTDHKNWQNILDYGIRPVRQLILKPKEEYVVWTYQQKEHTISLEFDVSTRAHFWKWMSDSGFNPKDVMIIGINPKYLAKITKKDWIWDRSKSMAIISEEIQVEAIDWIMIRNYEIYRKAQQAIDKSGLKITLYFGTDGIVKEESRRKNGKTIR</sequence>
<proteinExistence type="predicted"/>
<organism evidence="1 2">
    <name type="scientific">Mycoplasma yeatsii</name>
    <dbReference type="NCBI Taxonomy" id="51365"/>
    <lineage>
        <taxon>Bacteria</taxon>
        <taxon>Bacillati</taxon>
        <taxon>Mycoplasmatota</taxon>
        <taxon>Mollicutes</taxon>
        <taxon>Mycoplasmataceae</taxon>
        <taxon>Mycoplasma</taxon>
    </lineage>
</organism>
<evidence type="ECO:0000313" key="2">
    <source>
        <dbReference type="Proteomes" id="UP001236620"/>
    </source>
</evidence>
<evidence type="ECO:0000313" key="1">
    <source>
        <dbReference type="EMBL" id="MDQ0567487.1"/>
    </source>
</evidence>
<reference evidence="1" key="1">
    <citation type="submission" date="2023-07" db="EMBL/GenBank/DDBJ databases">
        <title>Genomic Encyclopedia of Type Strains, Phase IV (KMG-IV): sequencing the most valuable type-strain genomes for metagenomic binning, comparative biology and taxonomic classification.</title>
        <authorList>
            <person name="Goeker M."/>
        </authorList>
    </citation>
    <scope>NUCLEOTIDE SEQUENCE [LARGE SCALE GENOMIC DNA]</scope>
    <source>
        <strain evidence="1">DSM 22019</strain>
    </source>
</reference>
<accession>A0ABU0NDH5</accession>